<organism evidence="3 4">
    <name type="scientific">Sinobacterium norvegicum</name>
    <dbReference type="NCBI Taxonomy" id="1641715"/>
    <lineage>
        <taxon>Bacteria</taxon>
        <taxon>Pseudomonadati</taxon>
        <taxon>Pseudomonadota</taxon>
        <taxon>Gammaproteobacteria</taxon>
        <taxon>Cellvibrionales</taxon>
        <taxon>Spongiibacteraceae</taxon>
        <taxon>Sinobacterium</taxon>
    </lineage>
</organism>
<dbReference type="SUPFAM" id="SSF51735">
    <property type="entry name" value="NAD(P)-binding Rossmann-fold domains"/>
    <property type="match status" value="1"/>
</dbReference>
<sequence>MSQATLLITGAANRIGAETCQLFHRSGFNIALHYRNSHEAAQQIADELNAIRAGSVLLLQAELSDTAQVEQLAESTLQHFGRIDVLINNASSFYPTPVDQMTEQQWDELFASNAKAPLFLAKACSPSLKAQQGCIINLIDIYAEQPLSDHPIYCMAKAANRAMVKSLAVELGPEVRVNGIAPGAIMWPEHDMAQSAQQTIIDATALKRSGQAHDIAETALFLASQAGYISGQIINVDGGRTLQC</sequence>
<evidence type="ECO:0000313" key="3">
    <source>
        <dbReference type="EMBL" id="CAH0992112.1"/>
    </source>
</evidence>
<dbReference type="GO" id="GO:0004316">
    <property type="term" value="F:3-oxoacyl-[acyl-carrier-protein] reductase (NADPH) activity"/>
    <property type="evidence" value="ECO:0007669"/>
    <property type="project" value="UniProtKB-EC"/>
</dbReference>
<evidence type="ECO:0000256" key="1">
    <source>
        <dbReference type="ARBA" id="ARBA00006484"/>
    </source>
</evidence>
<comment type="caution">
    <text evidence="3">The sequence shown here is derived from an EMBL/GenBank/DDBJ whole genome shotgun (WGS) entry which is preliminary data.</text>
</comment>
<dbReference type="PRINTS" id="PR00081">
    <property type="entry name" value="GDHRDH"/>
</dbReference>
<keyword evidence="2 3" id="KW-0560">Oxidoreductase</keyword>
<dbReference type="Gene3D" id="3.40.50.720">
    <property type="entry name" value="NAD(P)-binding Rossmann-like Domain"/>
    <property type="match status" value="1"/>
</dbReference>
<dbReference type="NCBIfam" id="NF006598">
    <property type="entry name" value="PRK09135.1"/>
    <property type="match status" value="1"/>
</dbReference>
<evidence type="ECO:0000313" key="4">
    <source>
        <dbReference type="Proteomes" id="UP000838100"/>
    </source>
</evidence>
<gene>
    <name evidence="3" type="primary">fabG_5</name>
    <name evidence="3" type="ORF">SIN8267_02228</name>
</gene>
<dbReference type="PANTHER" id="PTHR43639">
    <property type="entry name" value="OXIDOREDUCTASE, SHORT-CHAIN DEHYDROGENASE/REDUCTASE FAMILY (AFU_ORTHOLOGUE AFUA_5G02870)"/>
    <property type="match status" value="1"/>
</dbReference>
<evidence type="ECO:0000256" key="2">
    <source>
        <dbReference type="ARBA" id="ARBA00023002"/>
    </source>
</evidence>
<dbReference type="Pfam" id="PF13561">
    <property type="entry name" value="adh_short_C2"/>
    <property type="match status" value="1"/>
</dbReference>
<dbReference type="InterPro" id="IPR002347">
    <property type="entry name" value="SDR_fam"/>
</dbReference>
<dbReference type="PANTHER" id="PTHR43639:SF1">
    <property type="entry name" value="SHORT-CHAIN DEHYDROGENASE_REDUCTASE FAMILY PROTEIN"/>
    <property type="match status" value="1"/>
</dbReference>
<dbReference type="EC" id="1.1.1.100" evidence="3"/>
<comment type="similarity">
    <text evidence="1">Belongs to the short-chain dehydrogenases/reductases (SDR) family.</text>
</comment>
<dbReference type="Proteomes" id="UP000838100">
    <property type="component" value="Unassembled WGS sequence"/>
</dbReference>
<accession>A0ABN8EL46</accession>
<dbReference type="EMBL" id="CAKLPX010000002">
    <property type="protein sequence ID" value="CAH0992112.1"/>
    <property type="molecule type" value="Genomic_DNA"/>
</dbReference>
<keyword evidence="4" id="KW-1185">Reference proteome</keyword>
<dbReference type="RefSeq" id="WP_237444806.1">
    <property type="nucleotide sequence ID" value="NZ_CAKLPX010000002.1"/>
</dbReference>
<name>A0ABN8EL46_9GAMM</name>
<proteinExistence type="inferred from homology"/>
<dbReference type="PRINTS" id="PR00080">
    <property type="entry name" value="SDRFAMILY"/>
</dbReference>
<protein>
    <submittedName>
        <fullName evidence="3">3-oxoacyl-[acyl-carrier-protein] reductase FabG</fullName>
        <ecNumber evidence="3">1.1.1.100</ecNumber>
    </submittedName>
</protein>
<reference evidence="3" key="1">
    <citation type="submission" date="2021-12" db="EMBL/GenBank/DDBJ databases">
        <authorList>
            <person name="Rodrigo-Torres L."/>
            <person name="Arahal R. D."/>
            <person name="Lucena T."/>
        </authorList>
    </citation>
    <scope>NUCLEOTIDE SEQUENCE</scope>
    <source>
        <strain evidence="3">CECT 8267</strain>
    </source>
</reference>
<dbReference type="InterPro" id="IPR036291">
    <property type="entry name" value="NAD(P)-bd_dom_sf"/>
</dbReference>